<gene>
    <name evidence="2" type="ORF">IWX46DRAFT_31208</name>
</gene>
<keyword evidence="1" id="KW-0812">Transmembrane</keyword>
<evidence type="ECO:0000313" key="2">
    <source>
        <dbReference type="EMBL" id="KAK7557065.1"/>
    </source>
</evidence>
<protein>
    <submittedName>
        <fullName evidence="2">Uncharacterized protein</fullName>
    </submittedName>
</protein>
<feature type="transmembrane region" description="Helical" evidence="1">
    <location>
        <begin position="21"/>
        <end position="43"/>
    </location>
</feature>
<organism evidence="2 3">
    <name type="scientific">Phyllosticta citricarpa</name>
    <dbReference type="NCBI Taxonomy" id="55181"/>
    <lineage>
        <taxon>Eukaryota</taxon>
        <taxon>Fungi</taxon>
        <taxon>Dikarya</taxon>
        <taxon>Ascomycota</taxon>
        <taxon>Pezizomycotina</taxon>
        <taxon>Dothideomycetes</taxon>
        <taxon>Dothideomycetes incertae sedis</taxon>
        <taxon>Botryosphaeriales</taxon>
        <taxon>Phyllostictaceae</taxon>
        <taxon>Phyllosticta</taxon>
    </lineage>
</organism>
<proteinExistence type="predicted"/>
<name>A0ABR1MRL9_9PEZI</name>
<sequence>MRSARRYVSSDVGFRWAAQPWWSWGGFWLCQWSYAGAVSLIWARHELLPSAAPRPGCSHAAGCSDAHEPTPQPPNPLLSCASILCPITSPAVHQLESSLRLRRVSSDTCRLALRPERLSPRPMSSPAVLKTQYKLAGSKIETGSVARACLHRSTRARPSEVSDDHQCLVHGGARYEAPGRRARANSLAMCRILKQSRASRTYAQASISGTKQFKTGECGADTAKCPVRSCTFF</sequence>
<evidence type="ECO:0000313" key="3">
    <source>
        <dbReference type="Proteomes" id="UP001365128"/>
    </source>
</evidence>
<reference evidence="2 3" key="1">
    <citation type="submission" date="2024-04" db="EMBL/GenBank/DDBJ databases">
        <title>Phyllosticta paracitricarpa is synonymous to the EU quarantine fungus P. citricarpa based on phylogenomic analyses.</title>
        <authorList>
            <consortium name="Lawrence Berkeley National Laboratory"/>
            <person name="Van Ingen-Buijs V.A."/>
            <person name="Van Westerhoven A.C."/>
            <person name="Haridas S."/>
            <person name="Skiadas P."/>
            <person name="Martin F."/>
            <person name="Groenewald J.Z."/>
            <person name="Crous P.W."/>
            <person name="Seidl M.F."/>
        </authorList>
    </citation>
    <scope>NUCLEOTIDE SEQUENCE [LARGE SCALE GENOMIC DNA]</scope>
    <source>
        <strain evidence="2 3">CBS 122670</strain>
    </source>
</reference>
<keyword evidence="1" id="KW-1133">Transmembrane helix</keyword>
<evidence type="ECO:0000256" key="1">
    <source>
        <dbReference type="SAM" id="Phobius"/>
    </source>
</evidence>
<comment type="caution">
    <text evidence="2">The sequence shown here is derived from an EMBL/GenBank/DDBJ whole genome shotgun (WGS) entry which is preliminary data.</text>
</comment>
<keyword evidence="3" id="KW-1185">Reference proteome</keyword>
<dbReference type="EMBL" id="JBBPDW010000001">
    <property type="protein sequence ID" value="KAK7557065.1"/>
    <property type="molecule type" value="Genomic_DNA"/>
</dbReference>
<accession>A0ABR1MRL9</accession>
<keyword evidence="1" id="KW-0472">Membrane</keyword>
<dbReference type="Proteomes" id="UP001365128">
    <property type="component" value="Unassembled WGS sequence"/>
</dbReference>